<feature type="domain" description="O-acyltransferase WSD1 C-terminal" evidence="2">
    <location>
        <begin position="402"/>
        <end position="524"/>
    </location>
</feature>
<keyword evidence="1" id="KW-0812">Transmembrane</keyword>
<protein>
    <recommendedName>
        <fullName evidence="2">O-acyltransferase WSD1 C-terminal domain-containing protein</fullName>
    </recommendedName>
</protein>
<dbReference type="AlphaFoldDB" id="A0A226EPT6"/>
<dbReference type="InterPro" id="IPR009721">
    <property type="entry name" value="O-acyltransferase_WSD1_C"/>
</dbReference>
<evidence type="ECO:0000259" key="2">
    <source>
        <dbReference type="Pfam" id="PF06974"/>
    </source>
</evidence>
<accession>A0A226EPT6</accession>
<dbReference type="OrthoDB" id="619536at2759"/>
<feature type="transmembrane region" description="Helical" evidence="1">
    <location>
        <begin position="30"/>
        <end position="56"/>
    </location>
</feature>
<dbReference type="GO" id="GO:0019432">
    <property type="term" value="P:triglyceride biosynthetic process"/>
    <property type="evidence" value="ECO:0007669"/>
    <property type="project" value="TreeGrafter"/>
</dbReference>
<keyword evidence="4" id="KW-1185">Reference proteome</keyword>
<evidence type="ECO:0000313" key="3">
    <source>
        <dbReference type="EMBL" id="OXA59208.1"/>
    </source>
</evidence>
<reference evidence="3 4" key="1">
    <citation type="submission" date="2015-12" db="EMBL/GenBank/DDBJ databases">
        <title>The genome of Folsomia candida.</title>
        <authorList>
            <person name="Faddeeva A."/>
            <person name="Derks M.F."/>
            <person name="Anvar Y."/>
            <person name="Smit S."/>
            <person name="Van Straalen N."/>
            <person name="Roelofs D."/>
        </authorList>
    </citation>
    <scope>NUCLEOTIDE SEQUENCE [LARGE SCALE GENOMIC DNA]</scope>
    <source>
        <strain evidence="3 4">VU population</strain>
        <tissue evidence="3">Whole body</tissue>
    </source>
</reference>
<dbReference type="Proteomes" id="UP000198287">
    <property type="component" value="Unassembled WGS sequence"/>
</dbReference>
<keyword evidence="1" id="KW-0472">Membrane</keyword>
<organism evidence="3 4">
    <name type="scientific">Folsomia candida</name>
    <name type="common">Springtail</name>
    <dbReference type="NCBI Taxonomy" id="158441"/>
    <lineage>
        <taxon>Eukaryota</taxon>
        <taxon>Metazoa</taxon>
        <taxon>Ecdysozoa</taxon>
        <taxon>Arthropoda</taxon>
        <taxon>Hexapoda</taxon>
        <taxon>Collembola</taxon>
        <taxon>Entomobryomorpha</taxon>
        <taxon>Isotomoidea</taxon>
        <taxon>Isotomidae</taxon>
        <taxon>Proisotominae</taxon>
        <taxon>Folsomia</taxon>
    </lineage>
</organism>
<proteinExistence type="predicted"/>
<dbReference type="GO" id="GO:0008374">
    <property type="term" value="F:O-acyltransferase activity"/>
    <property type="evidence" value="ECO:0007669"/>
    <property type="project" value="InterPro"/>
</dbReference>
<comment type="caution">
    <text evidence="3">The sequence shown here is derived from an EMBL/GenBank/DDBJ whole genome shotgun (WGS) entry which is preliminary data.</text>
</comment>
<dbReference type="EMBL" id="LNIX01000002">
    <property type="protein sequence ID" value="OXA59208.1"/>
    <property type="molecule type" value="Genomic_DNA"/>
</dbReference>
<evidence type="ECO:0000313" key="4">
    <source>
        <dbReference type="Proteomes" id="UP000198287"/>
    </source>
</evidence>
<evidence type="ECO:0000256" key="1">
    <source>
        <dbReference type="SAM" id="Phobius"/>
    </source>
</evidence>
<name>A0A226EPT6_FOLCA</name>
<dbReference type="GO" id="GO:0005886">
    <property type="term" value="C:plasma membrane"/>
    <property type="evidence" value="ECO:0007669"/>
    <property type="project" value="TreeGrafter"/>
</dbReference>
<dbReference type="PANTHER" id="PTHR31650">
    <property type="entry name" value="O-ACYLTRANSFERASE (WSD1-LIKE) FAMILY PROTEIN"/>
    <property type="match status" value="1"/>
</dbReference>
<dbReference type="PANTHER" id="PTHR31650:SF1">
    <property type="entry name" value="WAX ESTER SYNTHASE_DIACYLGLYCEROL ACYLTRANSFERASE 4-RELATED"/>
    <property type="match status" value="1"/>
</dbReference>
<dbReference type="Pfam" id="PF06974">
    <property type="entry name" value="WS_DGAT_C"/>
    <property type="match status" value="1"/>
</dbReference>
<sequence>MSRSLNEKGPTTARSHNWARKLFHTLAESVLIALFFFLFVVTLPLFVLIVLPFYIYKGMVILLAKIFRSDLVHIVTARDIFVGLRDVTKKSLDVVHTVGTYHGEPDIDHIRTTFQAKVMEERDIKDGNLLYEKLTYFMKSWLGYRFWSRESNFSLHEHIRFFEDTEHLLMSQPEQNVVTEEDFLKVMGNLATRPFRQGMSPWEILIVRNFVPSKPKIHIGEETKINEGPRFILICRMHHSICDGYCVFKMFINNLGGVPVTRISPSWTGTFCSTIMTSLGMLVLSPYYQFKQIFLDADRNIWKFSPSQMTNKWLTVRSEKIPLTGLKNISKSRNVSLTALSNTGLGGGIRAFLKGTDQGDKIPEIMRSTLPFQWKTHPLTGLVNCWTFGVLTIPLGPCLQHNLQTAEQSIMSLRKSPNTSTNFSLPPIVTIAPVSLCKIMIKPGVTMMSSNFPGPKDPHQSFDRYGLDDITLWLQLHREAGVAVAFLTSLDNLRVAVTVDKRIIPTQEKADYLAFCVNEEFKNILDMNHVNENMEQDDAKIV</sequence>
<dbReference type="InterPro" id="IPR045034">
    <property type="entry name" value="O-acyltransferase_WSD1-like"/>
</dbReference>
<gene>
    <name evidence="3" type="ORF">Fcan01_04691</name>
</gene>
<keyword evidence="1" id="KW-1133">Transmembrane helix</keyword>